<dbReference type="SUPFAM" id="SSF57850">
    <property type="entry name" value="RING/U-box"/>
    <property type="match status" value="1"/>
</dbReference>
<reference evidence="7 8" key="1">
    <citation type="submission" date="2017-08" db="EMBL/GenBank/DDBJ databases">
        <title>Acidophilic green algal genome provides insights into adaptation to an acidic environment.</title>
        <authorList>
            <person name="Hirooka S."/>
            <person name="Hirose Y."/>
            <person name="Kanesaki Y."/>
            <person name="Higuchi S."/>
            <person name="Fujiwara T."/>
            <person name="Onuma R."/>
            <person name="Era A."/>
            <person name="Ohbayashi R."/>
            <person name="Uzuka A."/>
            <person name="Nozaki H."/>
            <person name="Yoshikawa H."/>
            <person name="Miyagishima S.Y."/>
        </authorList>
    </citation>
    <scope>NUCLEOTIDE SEQUENCE [LARGE SCALE GENOMIC DNA]</scope>
    <source>
        <strain evidence="7 8">NIES-2499</strain>
    </source>
</reference>
<evidence type="ECO:0000313" key="8">
    <source>
        <dbReference type="Proteomes" id="UP000232323"/>
    </source>
</evidence>
<keyword evidence="2" id="KW-0862">Zinc</keyword>
<feature type="domain" description="EGF-like" evidence="5">
    <location>
        <begin position="392"/>
        <end position="431"/>
    </location>
</feature>
<evidence type="ECO:0000259" key="6">
    <source>
        <dbReference type="PROSITE" id="PS50089"/>
    </source>
</evidence>
<dbReference type="InterPro" id="IPR000742">
    <property type="entry name" value="EGF"/>
</dbReference>
<accession>A0A250XAU3</accession>
<keyword evidence="2" id="KW-0479">Metal-binding</keyword>
<protein>
    <recommendedName>
        <fullName evidence="9">RING-type domain-containing protein</fullName>
    </recommendedName>
</protein>
<dbReference type="EMBL" id="BEGY01000049">
    <property type="protein sequence ID" value="GAX80197.1"/>
    <property type="molecule type" value="Genomic_DNA"/>
</dbReference>
<feature type="disulfide bond" evidence="1">
    <location>
        <begin position="396"/>
        <end position="406"/>
    </location>
</feature>
<keyword evidence="4" id="KW-0732">Signal</keyword>
<dbReference type="InterPro" id="IPR045899">
    <property type="entry name" value="ATL71-like"/>
</dbReference>
<evidence type="ECO:0000256" key="1">
    <source>
        <dbReference type="PROSITE-ProRule" id="PRU00076"/>
    </source>
</evidence>
<evidence type="ECO:0000313" key="7">
    <source>
        <dbReference type="EMBL" id="GAX80197.1"/>
    </source>
</evidence>
<evidence type="ECO:0000256" key="4">
    <source>
        <dbReference type="SAM" id="SignalP"/>
    </source>
</evidence>
<feature type="transmembrane region" description="Helical" evidence="3">
    <location>
        <begin position="655"/>
        <end position="680"/>
    </location>
</feature>
<keyword evidence="1" id="KW-1015">Disulfide bond</keyword>
<dbReference type="InterPro" id="IPR001841">
    <property type="entry name" value="Znf_RING"/>
</dbReference>
<dbReference type="GO" id="GO:0008270">
    <property type="term" value="F:zinc ion binding"/>
    <property type="evidence" value="ECO:0007669"/>
    <property type="project" value="UniProtKB-KW"/>
</dbReference>
<dbReference type="OrthoDB" id="8062037at2759"/>
<keyword evidence="3" id="KW-0472">Membrane</keyword>
<dbReference type="PROSITE" id="PS01186">
    <property type="entry name" value="EGF_2"/>
    <property type="match status" value="1"/>
</dbReference>
<evidence type="ECO:0000256" key="2">
    <source>
        <dbReference type="PROSITE-ProRule" id="PRU00175"/>
    </source>
</evidence>
<feature type="signal peptide" evidence="4">
    <location>
        <begin position="1"/>
        <end position="23"/>
    </location>
</feature>
<dbReference type="PANTHER" id="PTHR46719:SF7">
    <property type="entry name" value="RING-H2 FINGER PROTEIN ATL71-RELATED"/>
    <property type="match status" value="1"/>
</dbReference>
<dbReference type="InterPro" id="IPR013083">
    <property type="entry name" value="Znf_RING/FYVE/PHD"/>
</dbReference>
<dbReference type="STRING" id="1157962.A0A250XAU3"/>
<organism evidence="7 8">
    <name type="scientific">Chlamydomonas eustigma</name>
    <dbReference type="NCBI Taxonomy" id="1157962"/>
    <lineage>
        <taxon>Eukaryota</taxon>
        <taxon>Viridiplantae</taxon>
        <taxon>Chlorophyta</taxon>
        <taxon>core chlorophytes</taxon>
        <taxon>Chlorophyceae</taxon>
        <taxon>CS clade</taxon>
        <taxon>Chlamydomonadales</taxon>
        <taxon>Chlamydomonadaceae</taxon>
        <taxon>Chlamydomonas</taxon>
    </lineage>
</organism>
<gene>
    <name evidence="7" type="ORF">CEUSTIGMA_g7635.t1</name>
</gene>
<comment type="caution">
    <text evidence="1">Lacks conserved residue(s) required for the propagation of feature annotation.</text>
</comment>
<dbReference type="PROSITE" id="PS50026">
    <property type="entry name" value="EGF_3"/>
    <property type="match status" value="1"/>
</dbReference>
<evidence type="ECO:0000256" key="3">
    <source>
        <dbReference type="SAM" id="Phobius"/>
    </source>
</evidence>
<dbReference type="AlphaFoldDB" id="A0A250XAU3"/>
<keyword evidence="3" id="KW-0812">Transmembrane</keyword>
<proteinExistence type="predicted"/>
<feature type="domain" description="RING-type" evidence="6">
    <location>
        <begin position="815"/>
        <end position="856"/>
    </location>
</feature>
<evidence type="ECO:0008006" key="9">
    <source>
        <dbReference type="Google" id="ProtNLM"/>
    </source>
</evidence>
<keyword evidence="1" id="KW-0245">EGF-like domain</keyword>
<dbReference type="PROSITE" id="PS50089">
    <property type="entry name" value="ZF_RING_2"/>
    <property type="match status" value="1"/>
</dbReference>
<name>A0A250XAU3_9CHLO</name>
<keyword evidence="3" id="KW-1133">Transmembrane helix</keyword>
<feature type="chain" id="PRO_5012964970" description="RING-type domain-containing protein" evidence="4">
    <location>
        <begin position="24"/>
        <end position="876"/>
    </location>
</feature>
<sequence>MGHACGLFVATILFLQTLNSVLGEVENVQLPPVCSENQLSGNLSFSTDFLSSSVLTNATAKNCRTHLLDSLSIPSTCSNNDAILLEFWVLDDKLHLPDSSKTFWNLFFLASSSVYPKVATLSHLHNSLLGDPTFLPPTTSAAGPTLVDASAIANGRTYHRLTYTTLTQLYISVINLGTAAVNYRIRASCQAVQEVPCPRPYPDLDVCSNPLGSHLNLSIGRRGECPRPGALNCACYKGWGDYGCNVPVEELSSDSALLHTAPQTWQYFTVTVPSDINTETAVIEVVQPSGSLSSVQPMLVPKILSADVNNLTKNSSTPVHVPSFSDIAQADSLVDNTPPTSSQLIWLKPWNVTAHPLRVVPGQSWVIGVYNNAQEDAVSEVNVSLRWRMAPGLNNCPLNCSGNGDCVESSGNASAEVSCSCVGGYIGEYCQVRLPDSATDLMLGSGVQYGPMLILPGQLALRSLLVSVWPKSEVLGSRRLESQNEIPRPKKSGSWIHDFGSRRMLGYAAESQGKEVAVLRKEAGRSLLQDFILLNKPNPADMYMLTVSILSDEAYLQSDGNLLASLLIQPVNEYVSLIWNGTGFNAMITAEQSEYSTFVLALYNYDASNTQNASVMVSLSVTTEVGAGARVQGPQLVNETQVSQTSRDDWGATPWHYGLLTAFFLLLVLLISGAVLRVLILRRRRMIAEAELQLHLNRGVDIERLKGRCLPQSVIDTYPVIIFSAITAKTQTGQMEWTESQHSGSSRLLTLLRHSHSSIVCSEISSESNRLASLLVTTPLSLEDGAASITAQLEMEDEPSLARRQEHGGELSDVCAVCLNDFVEGEELRLLPCFHAFHTACVDPWLGLHGSCPVCRNVPSYEHKDDLDATFQNVSQ</sequence>
<dbReference type="Pfam" id="PF13639">
    <property type="entry name" value="zf-RING_2"/>
    <property type="match status" value="1"/>
</dbReference>
<dbReference type="PROSITE" id="PS00022">
    <property type="entry name" value="EGF_1"/>
    <property type="match status" value="1"/>
</dbReference>
<keyword evidence="2" id="KW-0863">Zinc-finger</keyword>
<dbReference type="PANTHER" id="PTHR46719">
    <property type="entry name" value="TRANSCRIPTION FACTOR C2H2 FAMILY-RELATED"/>
    <property type="match status" value="1"/>
</dbReference>
<keyword evidence="8" id="KW-1185">Reference proteome</keyword>
<feature type="disulfide bond" evidence="1">
    <location>
        <begin position="421"/>
        <end position="430"/>
    </location>
</feature>
<dbReference type="SMART" id="SM00184">
    <property type="entry name" value="RING"/>
    <property type="match status" value="1"/>
</dbReference>
<evidence type="ECO:0000259" key="5">
    <source>
        <dbReference type="PROSITE" id="PS50026"/>
    </source>
</evidence>
<comment type="caution">
    <text evidence="7">The sequence shown here is derived from an EMBL/GenBank/DDBJ whole genome shotgun (WGS) entry which is preliminary data.</text>
</comment>
<dbReference type="Gene3D" id="3.30.40.10">
    <property type="entry name" value="Zinc/RING finger domain, C3HC4 (zinc finger)"/>
    <property type="match status" value="1"/>
</dbReference>
<dbReference type="Proteomes" id="UP000232323">
    <property type="component" value="Unassembled WGS sequence"/>
</dbReference>